<evidence type="ECO:0000313" key="1">
    <source>
        <dbReference type="EMBL" id="MPM42584.1"/>
    </source>
</evidence>
<dbReference type="AlphaFoldDB" id="A0A644ZYE8"/>
<protein>
    <submittedName>
        <fullName evidence="1">Uncharacterized protein</fullName>
    </submittedName>
</protein>
<reference evidence="1" key="1">
    <citation type="submission" date="2019-08" db="EMBL/GenBank/DDBJ databases">
        <authorList>
            <person name="Kucharzyk K."/>
            <person name="Murdoch R.W."/>
            <person name="Higgins S."/>
            <person name="Loffler F."/>
        </authorList>
    </citation>
    <scope>NUCLEOTIDE SEQUENCE</scope>
</reference>
<organism evidence="1">
    <name type="scientific">bioreactor metagenome</name>
    <dbReference type="NCBI Taxonomy" id="1076179"/>
    <lineage>
        <taxon>unclassified sequences</taxon>
        <taxon>metagenomes</taxon>
        <taxon>ecological metagenomes</taxon>
    </lineage>
</organism>
<sequence>MALEILQARDQPHRRKAGPGGDGHVLAPGRLAHHAHGSVEPLQRRGEGLEQLTACRGELYRTRVAQEQRHAHFFLQRLDLAADGGLRERHFIRRHPEVQMPGHGHECAPVAHRHGARAQMRNRRRRWGQ</sequence>
<proteinExistence type="predicted"/>
<gene>
    <name evidence="1" type="ORF">SDC9_89250</name>
</gene>
<dbReference type="EMBL" id="VSSQ01009782">
    <property type="protein sequence ID" value="MPM42584.1"/>
    <property type="molecule type" value="Genomic_DNA"/>
</dbReference>
<name>A0A644ZYE8_9ZZZZ</name>
<comment type="caution">
    <text evidence="1">The sequence shown here is derived from an EMBL/GenBank/DDBJ whole genome shotgun (WGS) entry which is preliminary data.</text>
</comment>
<accession>A0A644ZYE8</accession>